<dbReference type="GO" id="GO:0008440">
    <property type="term" value="F:inositol-1,4,5-trisphosphate 3-kinase activity"/>
    <property type="evidence" value="ECO:0007669"/>
    <property type="project" value="UniProtKB-EC"/>
</dbReference>
<dbReference type="Gene3D" id="3.30.470.160">
    <property type="entry name" value="Inositol polyphosphate kinase"/>
    <property type="match status" value="1"/>
</dbReference>
<dbReference type="Pfam" id="PF03770">
    <property type="entry name" value="IPK"/>
    <property type="match status" value="1"/>
</dbReference>
<dbReference type="FunFam" id="3.30.470.160:FF:000001">
    <property type="entry name" value="Kinase"/>
    <property type="match status" value="1"/>
</dbReference>
<dbReference type="KEGG" id="pki:111834618"/>
<evidence type="ECO:0000256" key="2">
    <source>
        <dbReference type="ARBA" id="ARBA00022679"/>
    </source>
</evidence>
<dbReference type="GO" id="GO:0005524">
    <property type="term" value="F:ATP binding"/>
    <property type="evidence" value="ECO:0007669"/>
    <property type="project" value="UniProtKB-KW"/>
</dbReference>
<dbReference type="GO" id="GO:0000828">
    <property type="term" value="F:inositol hexakisphosphate kinase activity"/>
    <property type="evidence" value="ECO:0007669"/>
    <property type="project" value="TreeGrafter"/>
</dbReference>
<dbReference type="SUPFAM" id="SSF56104">
    <property type="entry name" value="SAICAR synthase-like"/>
    <property type="match status" value="1"/>
</dbReference>
<reference evidence="9" key="1">
    <citation type="submission" date="2025-08" db="UniProtKB">
        <authorList>
            <consortium name="Ensembl"/>
        </authorList>
    </citation>
    <scope>IDENTIFICATION</scope>
</reference>
<dbReference type="OrthoDB" id="338650at2759"/>
<dbReference type="EC" id="2.7.-.-" evidence="7"/>
<dbReference type="Ensembl" id="ENSPKIT00000034621.1">
    <property type="protein sequence ID" value="ENSPKIP00000010488.1"/>
    <property type="gene ID" value="ENSPKIG00000025191.1"/>
</dbReference>
<comment type="catalytic activity">
    <reaction evidence="6">
        <text>1D-myo-inositol 1,4,5-trisphosphate + ATP = 1D-myo-inositol 1,3,4,5-tetrakisphosphate + ADP + H(+)</text>
        <dbReference type="Rhea" id="RHEA:11020"/>
        <dbReference type="ChEBI" id="CHEBI:15378"/>
        <dbReference type="ChEBI" id="CHEBI:30616"/>
        <dbReference type="ChEBI" id="CHEBI:57895"/>
        <dbReference type="ChEBI" id="CHEBI:203600"/>
        <dbReference type="ChEBI" id="CHEBI:456216"/>
        <dbReference type="EC" id="2.7.1.127"/>
    </reaction>
    <physiologicalReaction direction="left-to-right" evidence="6">
        <dbReference type="Rhea" id="RHEA:11021"/>
    </physiologicalReaction>
</comment>
<keyword evidence="5" id="KW-0067">ATP-binding</keyword>
<keyword evidence="4 7" id="KW-0418">Kinase</keyword>
<dbReference type="PANTHER" id="PTHR12400:SF77">
    <property type="entry name" value="KINASE"/>
    <property type="match status" value="1"/>
</dbReference>
<comment type="similarity">
    <text evidence="1 7">Belongs to the inositol phosphokinase (IPK) family.</text>
</comment>
<keyword evidence="3" id="KW-0547">Nucleotide-binding</keyword>
<sequence>MDCSALVEEGLDIHKGKEEERTELDEKEDRKQNNILRSSLCEESIWTRSISDLTVGMNKIPRKQRPVQATFYSGGQYASSLGETATSDREVKCWEAEGLSNMGPDQIQLGGEMQEGSMRVMVREGTEDCVTEREEQEGMEKERRDESSDMWKARDDRKARWRVQKRQRLKGSVEEENEKERLEMERDGRKRWTQRGSKEEDPQIAENGAEALLQVASIRNPTISRILLNSSSSSTSSSFNYSSVDSDEVFSDEEETTTKEQCITNKKACSWRTFLTMMQWSARRRSSWVQLAGHPGNFCPSEGGEVLKKYNAVESSCLQALMHDSLCRFVPQYYGVTSRGNERYMRLEDLLSGKSFPVIMDCKMGVRTYLEKDLSKVQHSASLRSDMYWKMVKVDPAAPTVEEHALRAVTKSRYLQWRDSLSSSSTLGFRIEGITKENGKVLRDFKMTRTLAQVTDTVLTFTKKQPNILKDYLSRLMALDEALKKSEFFKTHEIIGSSLLFIHDRRSKANIWMIDFGKTFPTDSGLYLKHNIPWIEGNQEDGYLTGLASLTSVVKEALLEAEKLNPCDCSTDTQHELQTHCVSVTKDVMQEISQSAPAFSARDTVLEEVFSCVHLEANGSRGASTTQTSI</sequence>
<accession>A0A3B3QWI8</accession>
<organism evidence="9 10">
    <name type="scientific">Paramormyrops kingsleyae</name>
    <dbReference type="NCBI Taxonomy" id="1676925"/>
    <lineage>
        <taxon>Eukaryota</taxon>
        <taxon>Metazoa</taxon>
        <taxon>Chordata</taxon>
        <taxon>Craniata</taxon>
        <taxon>Vertebrata</taxon>
        <taxon>Euteleostomi</taxon>
        <taxon>Actinopterygii</taxon>
        <taxon>Neopterygii</taxon>
        <taxon>Teleostei</taxon>
        <taxon>Osteoglossocephala</taxon>
        <taxon>Osteoglossomorpha</taxon>
        <taxon>Osteoglossiformes</taxon>
        <taxon>Mormyridae</taxon>
        <taxon>Paramormyrops</taxon>
    </lineage>
</organism>
<name>A0A3B3QWI8_9TELE</name>
<evidence type="ECO:0000256" key="7">
    <source>
        <dbReference type="RuleBase" id="RU363090"/>
    </source>
</evidence>
<feature type="compositionally biased region" description="Basic and acidic residues" evidence="8">
    <location>
        <begin position="125"/>
        <end position="158"/>
    </location>
</feature>
<reference evidence="9" key="2">
    <citation type="submission" date="2025-09" db="UniProtKB">
        <authorList>
            <consortium name="Ensembl"/>
        </authorList>
    </citation>
    <scope>IDENTIFICATION</scope>
</reference>
<protein>
    <recommendedName>
        <fullName evidence="7">Kinase</fullName>
        <ecNumber evidence="7">2.7.-.-</ecNumber>
    </recommendedName>
</protein>
<evidence type="ECO:0000256" key="5">
    <source>
        <dbReference type="ARBA" id="ARBA00022840"/>
    </source>
</evidence>
<evidence type="ECO:0000313" key="10">
    <source>
        <dbReference type="Proteomes" id="UP000261540"/>
    </source>
</evidence>
<feature type="compositionally biased region" description="Basic residues" evidence="8">
    <location>
        <begin position="159"/>
        <end position="169"/>
    </location>
</feature>
<dbReference type="PANTHER" id="PTHR12400">
    <property type="entry name" value="INOSITOL POLYPHOSPHATE KINASE"/>
    <property type="match status" value="1"/>
</dbReference>
<dbReference type="GO" id="GO:0032958">
    <property type="term" value="P:inositol phosphate biosynthetic process"/>
    <property type="evidence" value="ECO:0007669"/>
    <property type="project" value="InterPro"/>
</dbReference>
<keyword evidence="2 7" id="KW-0808">Transferase</keyword>
<evidence type="ECO:0000256" key="1">
    <source>
        <dbReference type="ARBA" id="ARBA00007374"/>
    </source>
</evidence>
<evidence type="ECO:0000256" key="6">
    <source>
        <dbReference type="ARBA" id="ARBA00051963"/>
    </source>
</evidence>
<dbReference type="GO" id="GO:0046854">
    <property type="term" value="P:phosphatidylinositol phosphate biosynthetic process"/>
    <property type="evidence" value="ECO:0007669"/>
    <property type="project" value="TreeGrafter"/>
</dbReference>
<dbReference type="InterPro" id="IPR005522">
    <property type="entry name" value="IPK"/>
</dbReference>
<dbReference type="GO" id="GO:0005737">
    <property type="term" value="C:cytoplasm"/>
    <property type="evidence" value="ECO:0007669"/>
    <property type="project" value="TreeGrafter"/>
</dbReference>
<feature type="region of interest" description="Disordered" evidence="8">
    <location>
        <begin position="125"/>
        <end position="205"/>
    </location>
</feature>
<dbReference type="AlphaFoldDB" id="A0A3B3QWI8"/>
<evidence type="ECO:0000256" key="3">
    <source>
        <dbReference type="ARBA" id="ARBA00022741"/>
    </source>
</evidence>
<evidence type="ECO:0000256" key="8">
    <source>
        <dbReference type="SAM" id="MobiDB-lite"/>
    </source>
</evidence>
<evidence type="ECO:0000256" key="4">
    <source>
        <dbReference type="ARBA" id="ARBA00022777"/>
    </source>
</evidence>
<dbReference type="GO" id="GO:0005634">
    <property type="term" value="C:nucleus"/>
    <property type="evidence" value="ECO:0007669"/>
    <property type="project" value="TreeGrafter"/>
</dbReference>
<dbReference type="STRING" id="1676925.ENSPKIP00000010488"/>
<feature type="region of interest" description="Disordered" evidence="8">
    <location>
        <begin position="9"/>
        <end position="31"/>
    </location>
</feature>
<feature type="compositionally biased region" description="Basic and acidic residues" evidence="8">
    <location>
        <begin position="11"/>
        <end position="20"/>
    </location>
</feature>
<keyword evidence="10" id="KW-1185">Reference proteome</keyword>
<proteinExistence type="inferred from homology"/>
<feature type="compositionally biased region" description="Basic and acidic residues" evidence="8">
    <location>
        <begin position="178"/>
        <end position="201"/>
    </location>
</feature>
<dbReference type="InterPro" id="IPR038286">
    <property type="entry name" value="IPK_sf"/>
</dbReference>
<dbReference type="Proteomes" id="UP000261540">
    <property type="component" value="Unplaced"/>
</dbReference>
<evidence type="ECO:0000313" key="9">
    <source>
        <dbReference type="Ensembl" id="ENSPKIP00000010488.1"/>
    </source>
</evidence>
<dbReference type="GeneTree" id="ENSGT00940000156764"/>